<feature type="domain" description="DUF6916" evidence="1">
    <location>
        <begin position="34"/>
        <end position="113"/>
    </location>
</feature>
<proteinExistence type="predicted"/>
<dbReference type="InterPro" id="IPR006311">
    <property type="entry name" value="TAT_signal"/>
</dbReference>
<accession>A0A7Z8NNK9</accession>
<evidence type="ECO:0000313" key="3">
    <source>
        <dbReference type="Proteomes" id="UP000308121"/>
    </source>
</evidence>
<gene>
    <name evidence="2" type="ORF">FA014_15950</name>
</gene>
<sequence>MPTRRTVLVAAAAAAGVVAVGGSVLATRRPTIPLTLAALRPLVGDRFEVEGRTVTLTAVTGRGGAPATETAFALRFTGAGDLPGATRSFAHADGDLVLHVEPVGPEGSTLEAVVGRTA</sequence>
<dbReference type="Pfam" id="PF21880">
    <property type="entry name" value="DUF6916"/>
    <property type="match status" value="1"/>
</dbReference>
<protein>
    <recommendedName>
        <fullName evidence="1">DUF6916 domain-containing protein</fullName>
    </recommendedName>
</protein>
<name>A0A7Z8NNK9_9CELL</name>
<reference evidence="2 3" key="1">
    <citation type="submission" date="2019-05" db="EMBL/GenBank/DDBJ databases">
        <title>Genome sequence of Cellulomonas hominis strain CS1.</title>
        <authorList>
            <person name="Belmont J."/>
            <person name="Maclea K.S."/>
        </authorList>
    </citation>
    <scope>NUCLEOTIDE SEQUENCE [LARGE SCALE GENOMIC DNA]</scope>
    <source>
        <strain evidence="2 3">CS1</strain>
    </source>
</reference>
<dbReference type="Proteomes" id="UP000308121">
    <property type="component" value="Unassembled WGS sequence"/>
</dbReference>
<dbReference type="EMBL" id="SZYE01000172">
    <property type="protein sequence ID" value="TKR22535.1"/>
    <property type="molecule type" value="Genomic_DNA"/>
</dbReference>
<evidence type="ECO:0000259" key="1">
    <source>
        <dbReference type="Pfam" id="PF21880"/>
    </source>
</evidence>
<evidence type="ECO:0000313" key="2">
    <source>
        <dbReference type="EMBL" id="TKR22535.1"/>
    </source>
</evidence>
<dbReference type="AlphaFoldDB" id="A0A7Z8NNK9"/>
<dbReference type="PROSITE" id="PS51318">
    <property type="entry name" value="TAT"/>
    <property type="match status" value="1"/>
</dbReference>
<dbReference type="OrthoDB" id="4828320at2"/>
<dbReference type="InterPro" id="IPR054209">
    <property type="entry name" value="DUF6916"/>
</dbReference>
<dbReference type="RefSeq" id="WP_154730637.1">
    <property type="nucleotide sequence ID" value="NZ_SZYE01000172.1"/>
</dbReference>
<comment type="caution">
    <text evidence="2">The sequence shown here is derived from an EMBL/GenBank/DDBJ whole genome shotgun (WGS) entry which is preliminary data.</text>
</comment>
<organism evidence="2 3">
    <name type="scientific">Cellulomonas hominis</name>
    <dbReference type="NCBI Taxonomy" id="156981"/>
    <lineage>
        <taxon>Bacteria</taxon>
        <taxon>Bacillati</taxon>
        <taxon>Actinomycetota</taxon>
        <taxon>Actinomycetes</taxon>
        <taxon>Micrococcales</taxon>
        <taxon>Cellulomonadaceae</taxon>
        <taxon>Cellulomonas</taxon>
    </lineage>
</organism>